<accession>A0A1M7NS54</accession>
<sequence>MANKKHPSKDIQEAIEYALQKDWRIVEAGRSSHAFCRLFCRENSREGCIISVWSTPKNKEAHARQIKRVVDNCPHHKVAVKD</sequence>
<dbReference type="Proteomes" id="UP000184513">
    <property type="component" value="Unassembled WGS sequence"/>
</dbReference>
<dbReference type="AlphaFoldDB" id="A0A1M7NS54"/>
<organism evidence="1 2">
    <name type="scientific">Cyclobacterium lianum</name>
    <dbReference type="NCBI Taxonomy" id="388280"/>
    <lineage>
        <taxon>Bacteria</taxon>
        <taxon>Pseudomonadati</taxon>
        <taxon>Bacteroidota</taxon>
        <taxon>Cytophagia</taxon>
        <taxon>Cytophagales</taxon>
        <taxon>Cyclobacteriaceae</taxon>
        <taxon>Cyclobacterium</taxon>
    </lineage>
</organism>
<gene>
    <name evidence="1" type="ORF">SAMN04488057_10627</name>
</gene>
<dbReference type="STRING" id="388280.SAMN04488057_10627"/>
<dbReference type="RefSeq" id="WP_073094692.1">
    <property type="nucleotide sequence ID" value="NZ_FRCY01000006.1"/>
</dbReference>
<dbReference type="OrthoDB" id="8778495at2"/>
<name>A0A1M7NS54_9BACT</name>
<reference evidence="1 2" key="1">
    <citation type="submission" date="2016-11" db="EMBL/GenBank/DDBJ databases">
        <authorList>
            <person name="Jaros S."/>
            <person name="Januszkiewicz K."/>
            <person name="Wedrychowicz H."/>
        </authorList>
    </citation>
    <scope>NUCLEOTIDE SEQUENCE [LARGE SCALE GENOMIC DNA]</scope>
    <source>
        <strain evidence="1 2">CGMCC 1.6102</strain>
    </source>
</reference>
<protein>
    <submittedName>
        <fullName evidence="1">Uncharacterized protein</fullName>
    </submittedName>
</protein>
<proteinExistence type="predicted"/>
<evidence type="ECO:0000313" key="2">
    <source>
        <dbReference type="Proteomes" id="UP000184513"/>
    </source>
</evidence>
<evidence type="ECO:0000313" key="1">
    <source>
        <dbReference type="EMBL" id="SHN06840.1"/>
    </source>
</evidence>
<keyword evidence="2" id="KW-1185">Reference proteome</keyword>
<dbReference type="EMBL" id="FRCY01000006">
    <property type="protein sequence ID" value="SHN06840.1"/>
    <property type="molecule type" value="Genomic_DNA"/>
</dbReference>